<feature type="region of interest" description="Disordered" evidence="5">
    <location>
        <begin position="755"/>
        <end position="785"/>
    </location>
</feature>
<sequence length="996" mass="110840">MNRLPQPSPVNSSRKRPYAAPQTNYPPGAPNNDDAPPAPGAFKVHGSAWHNPQFEGYPQYINNNSNPKPRIHETHNQHLEARKRARPEHPQQQPLAPPATRPAPRGVSFGEPCWKCSSCQLNNWPEERRCTRCSTPSPAELQAILRQAQNPLSHSQEAPKSPRVNINVNDVRHSLQGTRSASVIFAAMKAAQPKILPWICPQSQCNRFNGSGVNTCRDCDLAWSPDIPPPSLGKPPKESCHRFWRTGECNDARCVLKHIAFPAVDPSINPWTCPECNEFNDSGAKLCGKCKLAWNPDIPPPTLSNPPNGICYRYWKTGDCTHKKCAHNHIECPAPTADSGANGPPRPAGCGTAPPGVCFTFWRGEECFVQNCKFIHVRKGEALPPQLEQKQKTLHYTKPDNGIPSWTCNKCGKYNFAGNAKCYVTTCQNPFQFHGNGPRNGSKNSMETTNLKFQEIPNKDAPLPRPFPASSNINVEKPKIEKPKIERVWDPVVGLFVTKRGADYIPKWVCPRCNTVNFEGKAICFNNQCNFAYASIKADFDAKAKDTLDPFLVQREKQQKAAFAKLKSQYNPEYDEETNKQLDIWVMAKRARDYKIADEIEALLLARGINPRQARPSDKDIAKMNSYGSSTANINSYGPSTAKMASTAKMEDSYYGPSTAKKEPPMRQPPVTTSTQRRDWDPKTGQFMTTAISAIMANTTTTTSTTNAVNTTRTTSMAKKEPEKINGPSWTCTVCKIQHPLERELCSRCRRRKPAQYVTPAPGNASQTANTKAKPAMRPPPGYENIELRKPEIDLDLDPFDIYNADNADTTLGSPNSSDSMTQRNELPSPPKSYSPTQHPPSNPFLGSGLALGLEDPPSNDPPPTYSRLGLTSRECALCKKDLPKDNFSSTQFKRAQYSMCLACCEIRKQNKGNPEFQRGGKYYIPGNKSFRNDRRQVAARSLPRRPDGSLPKFNDPDVRAIAKEIGEKEKKKVLEAEDKARNLSTQMAADVLDDL</sequence>
<comment type="caution">
    <text evidence="7">The sequence shown here is derived from an EMBL/GenBank/DDBJ whole genome shotgun (WGS) entry which is preliminary data.</text>
</comment>
<evidence type="ECO:0000256" key="1">
    <source>
        <dbReference type="ARBA" id="ARBA00022723"/>
    </source>
</evidence>
<feature type="domain" description="RanBP2-type" evidence="6">
    <location>
        <begin position="108"/>
        <end position="139"/>
    </location>
</feature>
<feature type="domain" description="RanBP2-type" evidence="6">
    <location>
        <begin position="725"/>
        <end position="755"/>
    </location>
</feature>
<protein>
    <recommendedName>
        <fullName evidence="6">RanBP2-type domain-containing protein</fullName>
    </recommendedName>
</protein>
<organism evidence="7 8">
    <name type="scientific">Triparma strigata</name>
    <dbReference type="NCBI Taxonomy" id="1606541"/>
    <lineage>
        <taxon>Eukaryota</taxon>
        <taxon>Sar</taxon>
        <taxon>Stramenopiles</taxon>
        <taxon>Ochrophyta</taxon>
        <taxon>Bolidophyceae</taxon>
        <taxon>Parmales</taxon>
        <taxon>Triparmaceae</taxon>
        <taxon>Triparma</taxon>
    </lineage>
</organism>
<accession>A0A9W7EEE3</accession>
<evidence type="ECO:0000313" key="7">
    <source>
        <dbReference type="EMBL" id="GMH75723.1"/>
    </source>
</evidence>
<evidence type="ECO:0000256" key="2">
    <source>
        <dbReference type="ARBA" id="ARBA00022771"/>
    </source>
</evidence>
<feature type="compositionally biased region" description="Polar residues" evidence="5">
    <location>
        <begin position="807"/>
        <end position="827"/>
    </location>
</feature>
<feature type="region of interest" description="Disordered" evidence="5">
    <location>
        <begin position="1"/>
        <end position="104"/>
    </location>
</feature>
<feature type="region of interest" description="Disordered" evidence="5">
    <location>
        <begin position="806"/>
        <end position="868"/>
    </location>
</feature>
<feature type="region of interest" description="Disordered" evidence="5">
    <location>
        <begin position="654"/>
        <end position="683"/>
    </location>
</feature>
<name>A0A9W7EEE3_9STRA</name>
<keyword evidence="3" id="KW-0862">Zinc</keyword>
<keyword evidence="1" id="KW-0479">Metal-binding</keyword>
<dbReference type="GO" id="GO:0008270">
    <property type="term" value="F:zinc ion binding"/>
    <property type="evidence" value="ECO:0007669"/>
    <property type="project" value="UniProtKB-KW"/>
</dbReference>
<dbReference type="PROSITE" id="PS50199">
    <property type="entry name" value="ZF_RANBP2_2"/>
    <property type="match status" value="2"/>
</dbReference>
<keyword evidence="8" id="KW-1185">Reference proteome</keyword>
<feature type="compositionally biased region" description="Basic and acidic residues" evidence="5">
    <location>
        <begin position="70"/>
        <end position="82"/>
    </location>
</feature>
<gene>
    <name evidence="7" type="ORF">TrST_g3065</name>
</gene>
<feature type="compositionally biased region" description="Pro residues" evidence="5">
    <location>
        <begin position="828"/>
        <end position="843"/>
    </location>
</feature>
<evidence type="ECO:0000256" key="4">
    <source>
        <dbReference type="PROSITE-ProRule" id="PRU00322"/>
    </source>
</evidence>
<dbReference type="PROSITE" id="PS01358">
    <property type="entry name" value="ZF_RANBP2_1"/>
    <property type="match status" value="3"/>
</dbReference>
<dbReference type="AlphaFoldDB" id="A0A9W7EEE3"/>
<evidence type="ECO:0000259" key="6">
    <source>
        <dbReference type="PROSITE" id="PS50199"/>
    </source>
</evidence>
<evidence type="ECO:0000256" key="3">
    <source>
        <dbReference type="ARBA" id="ARBA00022833"/>
    </source>
</evidence>
<dbReference type="EMBL" id="BRXY01000192">
    <property type="protein sequence ID" value="GMH75723.1"/>
    <property type="molecule type" value="Genomic_DNA"/>
</dbReference>
<evidence type="ECO:0000256" key="5">
    <source>
        <dbReference type="SAM" id="MobiDB-lite"/>
    </source>
</evidence>
<keyword evidence="2 4" id="KW-0863">Zinc-finger</keyword>
<evidence type="ECO:0000313" key="8">
    <source>
        <dbReference type="Proteomes" id="UP001165085"/>
    </source>
</evidence>
<reference evidence="8" key="1">
    <citation type="journal article" date="2023" name="Commun. Biol.">
        <title>Genome analysis of Parmales, the sister group of diatoms, reveals the evolutionary specialization of diatoms from phago-mixotrophs to photoautotrophs.</title>
        <authorList>
            <person name="Ban H."/>
            <person name="Sato S."/>
            <person name="Yoshikawa S."/>
            <person name="Yamada K."/>
            <person name="Nakamura Y."/>
            <person name="Ichinomiya M."/>
            <person name="Sato N."/>
            <person name="Blanc-Mathieu R."/>
            <person name="Endo H."/>
            <person name="Kuwata A."/>
            <person name="Ogata H."/>
        </authorList>
    </citation>
    <scope>NUCLEOTIDE SEQUENCE [LARGE SCALE GENOMIC DNA]</scope>
    <source>
        <strain evidence="8">NIES 3701</strain>
    </source>
</reference>
<dbReference type="SMART" id="SM00547">
    <property type="entry name" value="ZnF_RBZ"/>
    <property type="match status" value="5"/>
</dbReference>
<dbReference type="Proteomes" id="UP001165085">
    <property type="component" value="Unassembled WGS sequence"/>
</dbReference>
<proteinExistence type="predicted"/>
<dbReference type="InterPro" id="IPR001876">
    <property type="entry name" value="Znf_RanBP2"/>
</dbReference>